<dbReference type="HOGENOM" id="CLU_025885_0_4_1"/>
<keyword evidence="11" id="KW-1185">Reference proteome</keyword>
<keyword evidence="10" id="KW-0255">Endonuclease</keyword>
<dbReference type="InterPro" id="IPR013022">
    <property type="entry name" value="Xyl_isomerase-like_TIM-brl"/>
</dbReference>
<organism evidence="10 11">
    <name type="scientific">Nosema bombycis (strain CQ1 / CVCC 102059)</name>
    <name type="common">Microsporidian parasite</name>
    <name type="synonym">Pebrine of silkworm</name>
    <dbReference type="NCBI Taxonomy" id="578461"/>
    <lineage>
        <taxon>Eukaryota</taxon>
        <taxon>Fungi</taxon>
        <taxon>Fungi incertae sedis</taxon>
        <taxon>Microsporidia</taxon>
        <taxon>Nosematidae</taxon>
        <taxon>Nosema</taxon>
    </lineage>
</organism>
<comment type="similarity">
    <text evidence="2">Belongs to the AP endonuclease 2 family.</text>
</comment>
<sequence length="275" mass="31031">MAKILGAHLSISKGIYKIQKEMDKIGAKCCAMFLKNQKRYEASPYKSEDILKFHKETVNPKLIVPHGSYLINLGNAEKIEQSYKCFIDDLKRCVSLGIGLYNIHPGSDVNKMGSKCLDLIAEYLNKAIEEVPGVIILLENMAGQGNVVCSKFEEISTIISKIKDKTRIGVCLDTCHMFGAGYDIRTKEKFENVMKDFDKVIGLKYLKAVHLNDSKMPLGSKKDRHECIGQGLIGIEAFKFIMNSEIFDDIPMVLETPEIEKYEQEIQLLNSLIKN</sequence>
<dbReference type="GO" id="GO:0005739">
    <property type="term" value="C:mitochondrion"/>
    <property type="evidence" value="ECO:0007669"/>
    <property type="project" value="TreeGrafter"/>
</dbReference>
<dbReference type="GO" id="GO:0003906">
    <property type="term" value="F:DNA-(apurinic or apyrimidinic site) endonuclease activity"/>
    <property type="evidence" value="ECO:0007669"/>
    <property type="project" value="TreeGrafter"/>
</dbReference>
<keyword evidence="10" id="KW-0540">Nuclease</keyword>
<dbReference type="GO" id="GO:0006284">
    <property type="term" value="P:base-excision repair"/>
    <property type="evidence" value="ECO:0007669"/>
    <property type="project" value="TreeGrafter"/>
</dbReference>
<dbReference type="STRING" id="578461.R0MQA1"/>
<dbReference type="PROSITE" id="PS00729">
    <property type="entry name" value="AP_NUCLEASE_F2_1"/>
    <property type="match status" value="1"/>
</dbReference>
<evidence type="ECO:0000313" key="11">
    <source>
        <dbReference type="Proteomes" id="UP000016927"/>
    </source>
</evidence>
<evidence type="ECO:0000256" key="2">
    <source>
        <dbReference type="ARBA" id="ARBA00005340"/>
    </source>
</evidence>
<dbReference type="GO" id="GO:0008270">
    <property type="term" value="F:zinc ion binding"/>
    <property type="evidence" value="ECO:0007669"/>
    <property type="project" value="InterPro"/>
</dbReference>
<evidence type="ECO:0000259" key="9">
    <source>
        <dbReference type="Pfam" id="PF01261"/>
    </source>
</evidence>
<evidence type="ECO:0000256" key="3">
    <source>
        <dbReference type="ARBA" id="ARBA00021759"/>
    </source>
</evidence>
<protein>
    <recommendedName>
        <fullName evidence="3">Apurinic-apyrimidinic endonuclease 1</fullName>
    </recommendedName>
</protein>
<dbReference type="PROSITE" id="PS00731">
    <property type="entry name" value="AP_NUCLEASE_F2_3"/>
    <property type="match status" value="1"/>
</dbReference>
<dbReference type="InterPro" id="IPR036237">
    <property type="entry name" value="Xyl_isomerase-like_sf"/>
</dbReference>
<evidence type="ECO:0000256" key="6">
    <source>
        <dbReference type="ARBA" id="ARBA00022801"/>
    </source>
</evidence>
<keyword evidence="6" id="KW-0378">Hydrolase</keyword>
<dbReference type="Gene3D" id="3.20.20.150">
    <property type="entry name" value="Divalent-metal-dependent TIM barrel enzymes"/>
    <property type="match status" value="1"/>
</dbReference>
<dbReference type="Proteomes" id="UP000016927">
    <property type="component" value="Unassembled WGS sequence"/>
</dbReference>
<evidence type="ECO:0000256" key="7">
    <source>
        <dbReference type="ARBA" id="ARBA00022833"/>
    </source>
</evidence>
<keyword evidence="5" id="KW-0227">DNA damage</keyword>
<dbReference type="InterPro" id="IPR001719">
    <property type="entry name" value="AP_endonuc_2"/>
</dbReference>
<evidence type="ECO:0000256" key="4">
    <source>
        <dbReference type="ARBA" id="ARBA00022723"/>
    </source>
</evidence>
<gene>
    <name evidence="10" type="primary">END4</name>
    <name evidence="10" type="ORF">NBO_10g0048</name>
</gene>
<dbReference type="GO" id="GO:0005634">
    <property type="term" value="C:nucleus"/>
    <property type="evidence" value="ECO:0007669"/>
    <property type="project" value="TreeGrafter"/>
</dbReference>
<keyword evidence="4" id="KW-0479">Metal-binding</keyword>
<dbReference type="SMART" id="SM00518">
    <property type="entry name" value="AP2Ec"/>
    <property type="match status" value="1"/>
</dbReference>
<keyword evidence="7" id="KW-0862">Zinc</keyword>
<dbReference type="AlphaFoldDB" id="R0MQA1"/>
<dbReference type="NCBIfam" id="NF002199">
    <property type="entry name" value="PRK01060.1-4"/>
    <property type="match status" value="1"/>
</dbReference>
<dbReference type="PROSITE" id="PS51432">
    <property type="entry name" value="AP_NUCLEASE_F2_4"/>
    <property type="match status" value="1"/>
</dbReference>
<evidence type="ECO:0000313" key="10">
    <source>
        <dbReference type="EMBL" id="EOB15058.1"/>
    </source>
</evidence>
<dbReference type="CDD" id="cd00019">
    <property type="entry name" value="AP2Ec"/>
    <property type="match status" value="1"/>
</dbReference>
<name>R0MQA1_NOSB1</name>
<dbReference type="PROSITE" id="PS00730">
    <property type="entry name" value="AP_NUCLEASE_F2_2"/>
    <property type="match status" value="1"/>
</dbReference>
<dbReference type="SUPFAM" id="SSF51658">
    <property type="entry name" value="Xylose isomerase-like"/>
    <property type="match status" value="1"/>
</dbReference>
<dbReference type="FunFam" id="3.20.20.150:FF:000001">
    <property type="entry name" value="Probable endonuclease 4"/>
    <property type="match status" value="1"/>
</dbReference>
<dbReference type="OrthoDB" id="7663182at2759"/>
<evidence type="ECO:0000256" key="1">
    <source>
        <dbReference type="ARBA" id="ARBA00001947"/>
    </source>
</evidence>
<dbReference type="OMA" id="HPGSHLR"/>
<feature type="domain" description="Xylose isomerase-like TIM barrel" evidence="9">
    <location>
        <begin position="24"/>
        <end position="271"/>
    </location>
</feature>
<dbReference type="EMBL" id="KB908918">
    <property type="protein sequence ID" value="EOB15058.1"/>
    <property type="molecule type" value="Genomic_DNA"/>
</dbReference>
<comment type="cofactor">
    <cofactor evidence="1">
        <name>Zn(2+)</name>
        <dbReference type="ChEBI" id="CHEBI:29105"/>
    </cofactor>
</comment>
<evidence type="ECO:0000256" key="5">
    <source>
        <dbReference type="ARBA" id="ARBA00022763"/>
    </source>
</evidence>
<dbReference type="Pfam" id="PF01261">
    <property type="entry name" value="AP_endonuc_2"/>
    <property type="match status" value="1"/>
</dbReference>
<dbReference type="NCBIfam" id="TIGR00587">
    <property type="entry name" value="nfo"/>
    <property type="match status" value="1"/>
</dbReference>
<accession>R0MQA1</accession>
<dbReference type="PANTHER" id="PTHR21445">
    <property type="entry name" value="ENDONUCLEASE IV ENDODEOXYRIBONUCLEASE IV"/>
    <property type="match status" value="1"/>
</dbReference>
<proteinExistence type="inferred from homology"/>
<dbReference type="GO" id="GO:0008081">
    <property type="term" value="F:phosphoric diester hydrolase activity"/>
    <property type="evidence" value="ECO:0007669"/>
    <property type="project" value="TreeGrafter"/>
</dbReference>
<dbReference type="GO" id="GO:0003677">
    <property type="term" value="F:DNA binding"/>
    <property type="evidence" value="ECO:0007669"/>
    <property type="project" value="InterPro"/>
</dbReference>
<dbReference type="VEuPathDB" id="MicrosporidiaDB:NBO_10g0048"/>
<keyword evidence="8" id="KW-0234">DNA repair</keyword>
<dbReference type="PANTHER" id="PTHR21445:SF0">
    <property type="entry name" value="APURINIC-APYRIMIDINIC ENDONUCLEASE"/>
    <property type="match status" value="1"/>
</dbReference>
<dbReference type="InterPro" id="IPR018246">
    <property type="entry name" value="AP_endonuc_F2_Zn_BS"/>
</dbReference>
<dbReference type="HAMAP" id="MF_00152">
    <property type="entry name" value="Nfo"/>
    <property type="match status" value="1"/>
</dbReference>
<reference evidence="10 11" key="1">
    <citation type="journal article" date="2013" name="BMC Genomics">
        <title>Comparative genomics of parasitic silkworm microsporidia reveal an association between genome expansion and host adaptation.</title>
        <authorList>
            <person name="Pan G."/>
            <person name="Xu J."/>
            <person name="Li T."/>
            <person name="Xia Q."/>
            <person name="Liu S.L."/>
            <person name="Zhang G."/>
            <person name="Li S."/>
            <person name="Li C."/>
            <person name="Liu H."/>
            <person name="Yang L."/>
            <person name="Liu T."/>
            <person name="Zhang X."/>
            <person name="Wu Z."/>
            <person name="Fan W."/>
            <person name="Dang X."/>
            <person name="Xiang H."/>
            <person name="Tao M."/>
            <person name="Li Y."/>
            <person name="Hu J."/>
            <person name="Li Z."/>
            <person name="Lin L."/>
            <person name="Luo J."/>
            <person name="Geng L."/>
            <person name="Wang L."/>
            <person name="Long M."/>
            <person name="Wan Y."/>
            <person name="He N."/>
            <person name="Zhang Z."/>
            <person name="Lu C."/>
            <person name="Keeling P.J."/>
            <person name="Wang J."/>
            <person name="Xiang Z."/>
            <person name="Zhou Z."/>
        </authorList>
    </citation>
    <scope>NUCLEOTIDE SEQUENCE [LARGE SCALE GENOMIC DNA]</scope>
    <source>
        <strain evidence="11">CQ1 / CVCC 102059</strain>
    </source>
</reference>
<evidence type="ECO:0000256" key="8">
    <source>
        <dbReference type="ARBA" id="ARBA00023204"/>
    </source>
</evidence>